<dbReference type="AlphaFoldDB" id="A0A7C2NZS4"/>
<name>A0A7C2NZS4_9PLAN</name>
<dbReference type="EMBL" id="DSOK01000128">
    <property type="protein sequence ID" value="HEN14672.1"/>
    <property type="molecule type" value="Genomic_DNA"/>
</dbReference>
<keyword evidence="1" id="KW-1133">Transmembrane helix</keyword>
<reference evidence="2" key="1">
    <citation type="journal article" date="2020" name="mSystems">
        <title>Genome- and Community-Level Interaction Insights into Carbon Utilization and Element Cycling Functions of Hydrothermarchaeota in Hydrothermal Sediment.</title>
        <authorList>
            <person name="Zhou Z."/>
            <person name="Liu Y."/>
            <person name="Xu W."/>
            <person name="Pan J."/>
            <person name="Luo Z.H."/>
            <person name="Li M."/>
        </authorList>
    </citation>
    <scope>NUCLEOTIDE SEQUENCE [LARGE SCALE GENOMIC DNA]</scope>
    <source>
        <strain evidence="2">SpSt-339</strain>
    </source>
</reference>
<accession>A0A7C2NZS4</accession>
<comment type="caution">
    <text evidence="2">The sequence shown here is derived from an EMBL/GenBank/DDBJ whole genome shotgun (WGS) entry which is preliminary data.</text>
</comment>
<keyword evidence="1" id="KW-0812">Transmembrane</keyword>
<evidence type="ECO:0008006" key="3">
    <source>
        <dbReference type="Google" id="ProtNLM"/>
    </source>
</evidence>
<evidence type="ECO:0000313" key="2">
    <source>
        <dbReference type="EMBL" id="HEN14672.1"/>
    </source>
</evidence>
<feature type="transmembrane region" description="Helical" evidence="1">
    <location>
        <begin position="45"/>
        <end position="64"/>
    </location>
</feature>
<keyword evidence="1" id="KW-0472">Membrane</keyword>
<proteinExistence type="predicted"/>
<protein>
    <recommendedName>
        <fullName evidence="3">Membrane transporter protein</fullName>
    </recommendedName>
</protein>
<sequence>MDPEPSFLVVLALLAALAGAVASVSGFGIGSLLTPVLWVQCGTKFAVAVVSIPHLFATAYRFWLLRRHVN</sequence>
<evidence type="ECO:0000256" key="1">
    <source>
        <dbReference type="SAM" id="Phobius"/>
    </source>
</evidence>
<gene>
    <name evidence="2" type="ORF">ENQ76_04280</name>
</gene>
<organism evidence="2">
    <name type="scientific">Schlesneria paludicola</name>
    <dbReference type="NCBI Taxonomy" id="360056"/>
    <lineage>
        <taxon>Bacteria</taxon>
        <taxon>Pseudomonadati</taxon>
        <taxon>Planctomycetota</taxon>
        <taxon>Planctomycetia</taxon>
        <taxon>Planctomycetales</taxon>
        <taxon>Planctomycetaceae</taxon>
        <taxon>Schlesneria</taxon>
    </lineage>
</organism>